<accession>A0A4V1KI50</accession>
<comment type="caution">
    <text evidence="3">The sequence shown here is derived from an EMBL/GenBank/DDBJ whole genome shotgun (WGS) entry which is preliminary data.</text>
</comment>
<dbReference type="Gene3D" id="3.40.50.720">
    <property type="entry name" value="NAD(P)-binding Rossmann-like Domain"/>
    <property type="match status" value="1"/>
</dbReference>
<dbReference type="OrthoDB" id="1490291at2"/>
<dbReference type="Pfam" id="PF01370">
    <property type="entry name" value="Epimerase"/>
    <property type="match status" value="1"/>
</dbReference>
<dbReference type="PANTHER" id="PTHR43245">
    <property type="entry name" value="BIFUNCTIONAL POLYMYXIN RESISTANCE PROTEIN ARNA"/>
    <property type="match status" value="1"/>
</dbReference>
<protein>
    <submittedName>
        <fullName evidence="3">NAD(P)-dependent oxidoreductase</fullName>
    </submittedName>
</protein>
<evidence type="ECO:0000313" key="4">
    <source>
        <dbReference type="Proteomes" id="UP000290848"/>
    </source>
</evidence>
<dbReference type="InterPro" id="IPR036291">
    <property type="entry name" value="NAD(P)-bd_dom_sf"/>
</dbReference>
<reference evidence="2 5" key="2">
    <citation type="submission" date="2019-09" db="EMBL/GenBank/DDBJ databases">
        <title>Pararcticibacter amylolyticus gen. nov., sp. nov., isolated from a rottenly hemp rope, and reclassification of Pedobacter tournemirensis as Pararcticibacter tournemirensis comb. nov.</title>
        <authorList>
            <person name="Cai Y."/>
        </authorList>
    </citation>
    <scope>NUCLEOTIDE SEQUENCE [LARGE SCALE GENOMIC DNA]</scope>
    <source>
        <strain evidence="2 5">TF5-37.2-LB10</strain>
    </source>
</reference>
<evidence type="ECO:0000259" key="1">
    <source>
        <dbReference type="Pfam" id="PF01370"/>
    </source>
</evidence>
<dbReference type="EMBL" id="VWNE01000001">
    <property type="protein sequence ID" value="KAA8486763.1"/>
    <property type="molecule type" value="Genomic_DNA"/>
</dbReference>
<reference evidence="3 4" key="1">
    <citation type="submission" date="2018-12" db="EMBL/GenBank/DDBJ databases">
        <title>The Draft Genome Sequence of the Soil Bacterium Pedobacter tournemirensis R1.</title>
        <authorList>
            <person name="He J."/>
        </authorList>
    </citation>
    <scope>NUCLEOTIDE SEQUENCE [LARGE SCALE GENOMIC DNA]</scope>
    <source>
        <strain evidence="3 4">R1</strain>
    </source>
</reference>
<evidence type="ECO:0000313" key="3">
    <source>
        <dbReference type="EMBL" id="RXF69462.1"/>
    </source>
</evidence>
<dbReference type="Proteomes" id="UP000322918">
    <property type="component" value="Unassembled WGS sequence"/>
</dbReference>
<dbReference type="SUPFAM" id="SSF51735">
    <property type="entry name" value="NAD(P)-binding Rossmann-fold domains"/>
    <property type="match status" value="1"/>
</dbReference>
<name>A0A4V1KI50_9SPHI</name>
<keyword evidence="5" id="KW-1185">Reference proteome</keyword>
<dbReference type="Proteomes" id="UP000290848">
    <property type="component" value="Unassembled WGS sequence"/>
</dbReference>
<dbReference type="RefSeq" id="WP_128769734.1">
    <property type="nucleotide sequence ID" value="NZ_RXOC01000007.1"/>
</dbReference>
<dbReference type="PANTHER" id="PTHR43245:SF58">
    <property type="entry name" value="BLL5923 PROTEIN"/>
    <property type="match status" value="1"/>
</dbReference>
<proteinExistence type="predicted"/>
<dbReference type="InterPro" id="IPR001509">
    <property type="entry name" value="Epimerase_deHydtase"/>
</dbReference>
<organism evidence="3 4">
    <name type="scientific">Arcticibacter tournemirensis</name>
    <dbReference type="NCBI Taxonomy" id="699437"/>
    <lineage>
        <taxon>Bacteria</taxon>
        <taxon>Pseudomonadati</taxon>
        <taxon>Bacteroidota</taxon>
        <taxon>Sphingobacteriia</taxon>
        <taxon>Sphingobacteriales</taxon>
        <taxon>Sphingobacteriaceae</taxon>
        <taxon>Arcticibacter</taxon>
    </lineage>
</organism>
<dbReference type="InterPro" id="IPR050177">
    <property type="entry name" value="Lipid_A_modif_metabolic_enz"/>
</dbReference>
<sequence length="330" mass="36547">MKKRVLITGASGFVGFHLIEKALQQEMEVFAAVRPSSKVEHLMSLPVKFITLNLSDKAVLKSQLEENQFDYIIHGAGLTKAKTQQEYDYVNALLSRNLAEAASTASIPLKKFVFISSLAAQGPLNESSGIIESDGPAHPVTAYGRSKLLAEEYLSHVESLPLVVLRPTAVYGPREQDIYILISSIARGLEPYIGRLEQKLSFIYVKDLADAVVLALQSEKAGPDAYNVSDGRVYDRYALADIVKRHLGKSTLKFHLPTGIVAVLASLMEGIYSFSKKTPALNKEKLNELSAVNWSCSIGNIQRDLNFIPAYDLERGLAETLDWYKTNKWI</sequence>
<evidence type="ECO:0000313" key="2">
    <source>
        <dbReference type="EMBL" id="KAA8486763.1"/>
    </source>
</evidence>
<feature type="domain" description="NAD-dependent epimerase/dehydratase" evidence="1">
    <location>
        <begin position="5"/>
        <end position="228"/>
    </location>
</feature>
<dbReference type="AlphaFoldDB" id="A0A4V1KI50"/>
<gene>
    <name evidence="3" type="ORF">EKH83_12335</name>
    <name evidence="2" type="ORF">F1649_00700</name>
</gene>
<dbReference type="EMBL" id="RXOC01000007">
    <property type="protein sequence ID" value="RXF69462.1"/>
    <property type="molecule type" value="Genomic_DNA"/>
</dbReference>
<evidence type="ECO:0000313" key="5">
    <source>
        <dbReference type="Proteomes" id="UP000322918"/>
    </source>
</evidence>